<evidence type="ECO:0000313" key="1">
    <source>
        <dbReference type="EMBL" id="UVI40663.1"/>
    </source>
</evidence>
<protein>
    <recommendedName>
        <fullName evidence="3">Lipoprotein</fullName>
    </recommendedName>
</protein>
<keyword evidence="2" id="KW-1185">Reference proteome</keyword>
<dbReference type="RefSeq" id="WP_265561177.1">
    <property type="nucleotide sequence ID" value="NZ_CP092471.1"/>
</dbReference>
<gene>
    <name evidence="1" type="ORF">L1F33_06930</name>
</gene>
<sequence>MLRTALLATLLLAGCNPPASDEYVARVGLEERQAPGEPIDTPDTKGAVWAPGSRADRILYGKPGERPLFVLECRTDGREAQIVYTRNADADPDAQAVLALIGNGHVERLWVDATREGKRWLWRGSVAADSRQLEGLTGGGRVEATVPGAGSLILNASGLPGRLISECRRRAGPPADRA</sequence>
<dbReference type="PROSITE" id="PS51257">
    <property type="entry name" value="PROKAR_LIPOPROTEIN"/>
    <property type="match status" value="1"/>
</dbReference>
<evidence type="ECO:0000313" key="2">
    <source>
        <dbReference type="Proteomes" id="UP001065265"/>
    </source>
</evidence>
<dbReference type="EMBL" id="CP092471">
    <property type="protein sequence ID" value="UVI40663.1"/>
    <property type="molecule type" value="Genomic_DNA"/>
</dbReference>
<accession>A0ABY5T1L2</accession>
<reference evidence="1" key="1">
    <citation type="submission" date="2022-02" db="EMBL/GenBank/DDBJ databases">
        <title>Qipengyuania spongiae sp. nov., isolated from marine sponge.</title>
        <authorList>
            <person name="Li Z."/>
            <person name="Zhang M."/>
        </authorList>
    </citation>
    <scope>NUCLEOTIDE SEQUENCE</scope>
    <source>
        <strain evidence="1">PHS-Z21</strain>
    </source>
</reference>
<proteinExistence type="predicted"/>
<evidence type="ECO:0008006" key="3">
    <source>
        <dbReference type="Google" id="ProtNLM"/>
    </source>
</evidence>
<organism evidence="1 2">
    <name type="scientific">Qipengyuania spongiae</name>
    <dbReference type="NCBI Taxonomy" id="2909673"/>
    <lineage>
        <taxon>Bacteria</taxon>
        <taxon>Pseudomonadati</taxon>
        <taxon>Pseudomonadota</taxon>
        <taxon>Alphaproteobacteria</taxon>
        <taxon>Sphingomonadales</taxon>
        <taxon>Erythrobacteraceae</taxon>
        <taxon>Qipengyuania</taxon>
    </lineage>
</organism>
<dbReference type="Proteomes" id="UP001065265">
    <property type="component" value="Chromosome"/>
</dbReference>
<name>A0ABY5T1L2_9SPHN</name>